<comment type="similarity">
    <text evidence="2">Belongs to the UPF0126 family.</text>
</comment>
<evidence type="ECO:0000256" key="4">
    <source>
        <dbReference type="ARBA" id="ARBA00022692"/>
    </source>
</evidence>
<evidence type="ECO:0000256" key="6">
    <source>
        <dbReference type="ARBA" id="ARBA00023136"/>
    </source>
</evidence>
<evidence type="ECO:0000256" key="7">
    <source>
        <dbReference type="SAM" id="Phobius"/>
    </source>
</evidence>
<keyword evidence="3" id="KW-1003">Cell membrane</keyword>
<dbReference type="PANTHER" id="PTHR30506:SF3">
    <property type="entry name" value="UPF0126 INNER MEMBRANE PROTEIN YADS-RELATED"/>
    <property type="match status" value="1"/>
</dbReference>
<reference evidence="9" key="1">
    <citation type="journal article" date="2014" name="Int. J. Syst. Evol. Microbiol.">
        <title>Complete genome sequence of Corynebacterium casei LMG S-19264T (=DSM 44701T), isolated from a smear-ripened cheese.</title>
        <authorList>
            <consortium name="US DOE Joint Genome Institute (JGI-PGF)"/>
            <person name="Walter F."/>
            <person name="Albersmeier A."/>
            <person name="Kalinowski J."/>
            <person name="Ruckert C."/>
        </authorList>
    </citation>
    <scope>NUCLEOTIDE SEQUENCE</scope>
    <source>
        <strain evidence="9">KCTC 12711</strain>
    </source>
</reference>
<feature type="transmembrane region" description="Helical" evidence="7">
    <location>
        <begin position="65"/>
        <end position="81"/>
    </location>
</feature>
<organism evidence="9 10">
    <name type="scientific">Arenicella chitinivorans</name>
    <dbReference type="NCBI Taxonomy" id="1329800"/>
    <lineage>
        <taxon>Bacteria</taxon>
        <taxon>Pseudomonadati</taxon>
        <taxon>Pseudomonadota</taxon>
        <taxon>Gammaproteobacteria</taxon>
        <taxon>Arenicellales</taxon>
        <taxon>Arenicellaceae</taxon>
        <taxon>Arenicella</taxon>
    </lineage>
</organism>
<dbReference type="PANTHER" id="PTHR30506">
    <property type="entry name" value="INNER MEMBRANE PROTEIN"/>
    <property type="match status" value="1"/>
</dbReference>
<dbReference type="Proteomes" id="UP000614811">
    <property type="component" value="Unassembled WGS sequence"/>
</dbReference>
<comment type="subcellular location">
    <subcellularLocation>
        <location evidence="1">Cell membrane</location>
        <topology evidence="1">Multi-pass membrane protein</topology>
    </subcellularLocation>
</comment>
<sequence>MTVSPVLILDLLGVFVFGLSGALAAARKEMDIFGYVVLALLPAIGGGTVRDLILNTSVFWIDQSIYILVAASAGVVVYFFSVRVGQRYNVLKWADALGLSLFCVMGAAKALTLTHDPVIAVTMGVVTAVVGGILRDVICNEIPLILKREIYAVAAFVGSAVYCMATAFSLSSLISMLLGGTCAFIVRALAIRHHWTLPVRSDADQ</sequence>
<feature type="transmembrane region" description="Helical" evidence="7">
    <location>
        <begin position="93"/>
        <end position="112"/>
    </location>
</feature>
<keyword evidence="10" id="KW-1185">Reference proteome</keyword>
<feature type="domain" description="Glycine transporter" evidence="8">
    <location>
        <begin position="8"/>
        <end position="80"/>
    </location>
</feature>
<protein>
    <submittedName>
        <fullName evidence="9">Membrane protein</fullName>
    </submittedName>
</protein>
<evidence type="ECO:0000313" key="10">
    <source>
        <dbReference type="Proteomes" id="UP000614811"/>
    </source>
</evidence>
<proteinExistence type="inferred from homology"/>
<evidence type="ECO:0000256" key="2">
    <source>
        <dbReference type="ARBA" id="ARBA00008193"/>
    </source>
</evidence>
<comment type="caution">
    <text evidence="9">The sequence shown here is derived from an EMBL/GenBank/DDBJ whole genome shotgun (WGS) entry which is preliminary data.</text>
</comment>
<dbReference type="AlphaFoldDB" id="A0A918S4G6"/>
<gene>
    <name evidence="9" type="ORF">GCM10008090_32530</name>
</gene>
<dbReference type="Pfam" id="PF03458">
    <property type="entry name" value="Gly_transporter"/>
    <property type="match status" value="2"/>
</dbReference>
<dbReference type="GO" id="GO:0005886">
    <property type="term" value="C:plasma membrane"/>
    <property type="evidence" value="ECO:0007669"/>
    <property type="project" value="UniProtKB-SubCell"/>
</dbReference>
<feature type="transmembrane region" description="Helical" evidence="7">
    <location>
        <begin position="32"/>
        <end position="53"/>
    </location>
</feature>
<evidence type="ECO:0000256" key="3">
    <source>
        <dbReference type="ARBA" id="ARBA00022475"/>
    </source>
</evidence>
<keyword evidence="5 7" id="KW-1133">Transmembrane helix</keyword>
<evidence type="ECO:0000313" key="9">
    <source>
        <dbReference type="EMBL" id="GHA20133.1"/>
    </source>
</evidence>
<dbReference type="EMBL" id="BMXA01000008">
    <property type="protein sequence ID" value="GHA20133.1"/>
    <property type="molecule type" value="Genomic_DNA"/>
</dbReference>
<feature type="transmembrane region" description="Helical" evidence="7">
    <location>
        <begin position="6"/>
        <end position="25"/>
    </location>
</feature>
<keyword evidence="4 7" id="KW-0812">Transmembrane</keyword>
<reference evidence="9" key="2">
    <citation type="submission" date="2020-09" db="EMBL/GenBank/DDBJ databases">
        <authorList>
            <person name="Sun Q."/>
            <person name="Kim S."/>
        </authorList>
    </citation>
    <scope>NUCLEOTIDE SEQUENCE</scope>
    <source>
        <strain evidence="9">KCTC 12711</strain>
    </source>
</reference>
<feature type="domain" description="Glycine transporter" evidence="8">
    <location>
        <begin position="93"/>
        <end position="165"/>
    </location>
</feature>
<dbReference type="RefSeq" id="WP_189402768.1">
    <property type="nucleotide sequence ID" value="NZ_BMXA01000008.1"/>
</dbReference>
<evidence type="ECO:0000256" key="5">
    <source>
        <dbReference type="ARBA" id="ARBA00022989"/>
    </source>
</evidence>
<feature type="transmembrane region" description="Helical" evidence="7">
    <location>
        <begin position="173"/>
        <end position="190"/>
    </location>
</feature>
<keyword evidence="6 7" id="KW-0472">Membrane</keyword>
<feature type="transmembrane region" description="Helical" evidence="7">
    <location>
        <begin position="150"/>
        <end position="167"/>
    </location>
</feature>
<accession>A0A918S4G6</accession>
<evidence type="ECO:0000259" key="8">
    <source>
        <dbReference type="Pfam" id="PF03458"/>
    </source>
</evidence>
<evidence type="ECO:0000256" key="1">
    <source>
        <dbReference type="ARBA" id="ARBA00004651"/>
    </source>
</evidence>
<dbReference type="InterPro" id="IPR005115">
    <property type="entry name" value="Gly_transporter"/>
</dbReference>
<feature type="transmembrane region" description="Helical" evidence="7">
    <location>
        <begin position="118"/>
        <end position="138"/>
    </location>
</feature>
<name>A0A918S4G6_9GAMM</name>